<dbReference type="Proteomes" id="UP000254236">
    <property type="component" value="Chromosome"/>
</dbReference>
<evidence type="ECO:0000259" key="3">
    <source>
        <dbReference type="Pfam" id="PF01156"/>
    </source>
</evidence>
<keyword evidence="6" id="KW-1185">Reference proteome</keyword>
<dbReference type="Pfam" id="PF01156">
    <property type="entry name" value="IU_nuc_hydro"/>
    <property type="match status" value="1"/>
</dbReference>
<evidence type="ECO:0000313" key="6">
    <source>
        <dbReference type="Proteomes" id="UP000254236"/>
    </source>
</evidence>
<name>A0A345YS16_9MICO</name>
<evidence type="ECO:0000256" key="1">
    <source>
        <dbReference type="ARBA" id="ARBA00022801"/>
    </source>
</evidence>
<dbReference type="GO" id="GO:0005829">
    <property type="term" value="C:cytosol"/>
    <property type="evidence" value="ECO:0007669"/>
    <property type="project" value="TreeGrafter"/>
</dbReference>
<dbReference type="EMBL" id="CP031356">
    <property type="protein sequence ID" value="AXK46718.1"/>
    <property type="molecule type" value="Genomic_DNA"/>
</dbReference>
<dbReference type="SUPFAM" id="SSF53590">
    <property type="entry name" value="Nucleoside hydrolase"/>
    <property type="match status" value="1"/>
</dbReference>
<accession>A0A345YS16</accession>
<evidence type="ECO:0000313" key="5">
    <source>
        <dbReference type="EMBL" id="RRR22433.1"/>
    </source>
</evidence>
<dbReference type="InterPro" id="IPR023186">
    <property type="entry name" value="IUNH"/>
</dbReference>
<keyword evidence="1 5" id="KW-0378">Hydrolase</keyword>
<dbReference type="AlphaFoldDB" id="A0A345YS16"/>
<dbReference type="PANTHER" id="PTHR12304">
    <property type="entry name" value="INOSINE-URIDINE PREFERRING NUCLEOSIDE HYDROLASE"/>
    <property type="match status" value="1"/>
</dbReference>
<dbReference type="Proteomes" id="UP000282185">
    <property type="component" value="Unassembled WGS sequence"/>
</dbReference>
<organism evidence="5 7">
    <name type="scientific">Brachybacterium saurashtrense</name>
    <dbReference type="NCBI Taxonomy" id="556288"/>
    <lineage>
        <taxon>Bacteria</taxon>
        <taxon>Bacillati</taxon>
        <taxon>Actinomycetota</taxon>
        <taxon>Actinomycetes</taxon>
        <taxon>Micrococcales</taxon>
        <taxon>Dermabacteraceae</taxon>
        <taxon>Brachybacterium</taxon>
    </lineage>
</organism>
<evidence type="ECO:0000313" key="4">
    <source>
        <dbReference type="EMBL" id="AXK46718.1"/>
    </source>
</evidence>
<dbReference type="GO" id="GO:0008477">
    <property type="term" value="F:purine nucleosidase activity"/>
    <property type="evidence" value="ECO:0007669"/>
    <property type="project" value="TreeGrafter"/>
</dbReference>
<dbReference type="KEGG" id="bsau:DWV08_14605"/>
<dbReference type="InterPro" id="IPR036452">
    <property type="entry name" value="Ribo_hydro-like"/>
</dbReference>
<feature type="domain" description="Inosine/uridine-preferring nucleoside hydrolase" evidence="3">
    <location>
        <begin position="23"/>
        <end position="262"/>
    </location>
</feature>
<dbReference type="EMBL" id="QSWH01000004">
    <property type="protein sequence ID" value="RRR22433.1"/>
    <property type="molecule type" value="Genomic_DNA"/>
</dbReference>
<dbReference type="InterPro" id="IPR001910">
    <property type="entry name" value="Inosine/uridine_hydrolase_dom"/>
</dbReference>
<dbReference type="PANTHER" id="PTHR12304:SF4">
    <property type="entry name" value="URIDINE NUCLEOSIDASE"/>
    <property type="match status" value="1"/>
</dbReference>
<reference evidence="4 6" key="1">
    <citation type="submission" date="2018-07" db="EMBL/GenBank/DDBJ databases">
        <title>Brachybacterium saurashtrense DSM 23186 genome sequence.</title>
        <authorList>
            <person name="Guo L."/>
        </authorList>
    </citation>
    <scope>NUCLEOTIDE SEQUENCE [LARGE SCALE GENOMIC DNA]</scope>
    <source>
        <strain evidence="4 6">DSM 23186</strain>
    </source>
</reference>
<sequence length="305" mass="32908">MTTAVPQPPAASQPPSAPRTLRVILNTDAKNEADDQFAIVHALLSETLDMRGLIAAHFGEHRSTTSMLDSRAEIDRLLDLMGREDVRVENGAAAALPDEATPVDSPGARLILEEAHRQDAGPLRIAFLGPLTDMASALLLDPTIARTDTTVIWIGGPGYDVREPGERCEFNLGNDIAAANVVFRSGMTIWQVPRTAYVMTSVGYAELEEKVAPCGALGRYLVDQLIEWNATWHQGPIEHRALGDSPAVGLMLNPLGGLFRTRPAPTFGVEGGLLPGTGGTVRVCEMYDGRYLLEDMFAKLRRAAA</sequence>
<dbReference type="GO" id="GO:0006152">
    <property type="term" value="P:purine nucleoside catabolic process"/>
    <property type="evidence" value="ECO:0007669"/>
    <property type="project" value="TreeGrafter"/>
</dbReference>
<evidence type="ECO:0000313" key="7">
    <source>
        <dbReference type="Proteomes" id="UP000282185"/>
    </source>
</evidence>
<dbReference type="RefSeq" id="WP_115414465.1">
    <property type="nucleotide sequence ID" value="NZ_CP031356.1"/>
</dbReference>
<evidence type="ECO:0000256" key="2">
    <source>
        <dbReference type="ARBA" id="ARBA00023295"/>
    </source>
</evidence>
<proteinExistence type="predicted"/>
<dbReference type="OrthoDB" id="2530052at2"/>
<dbReference type="Gene3D" id="3.90.245.10">
    <property type="entry name" value="Ribonucleoside hydrolase-like"/>
    <property type="match status" value="1"/>
</dbReference>
<protein>
    <submittedName>
        <fullName evidence="5">Nucleoside hydrolase</fullName>
    </submittedName>
</protein>
<keyword evidence="2" id="KW-0326">Glycosidase</keyword>
<reference evidence="5 7" key="2">
    <citation type="submission" date="2018-08" db="EMBL/GenBank/DDBJ databases">
        <title>Brachybacterium saurashtrense DSM 23186.</title>
        <authorList>
            <person name="Li Y."/>
        </authorList>
    </citation>
    <scope>NUCLEOTIDE SEQUENCE [LARGE SCALE GENOMIC DNA]</scope>
    <source>
        <strain evidence="5 7">DSM 23186</strain>
    </source>
</reference>
<gene>
    <name evidence="4" type="ORF">DWV08_14605</name>
    <name evidence="5" type="ORF">DXU92_09225</name>
</gene>